<evidence type="ECO:0000313" key="3">
    <source>
        <dbReference type="Proteomes" id="UP001336020"/>
    </source>
</evidence>
<organism evidence="2 3">
    <name type="scientific">Rhodococcus artemisiae</name>
    <dbReference type="NCBI Taxonomy" id="714159"/>
    <lineage>
        <taxon>Bacteria</taxon>
        <taxon>Bacillati</taxon>
        <taxon>Actinomycetota</taxon>
        <taxon>Actinomycetes</taxon>
        <taxon>Mycobacteriales</taxon>
        <taxon>Nocardiaceae</taxon>
        <taxon>Rhodococcus</taxon>
    </lineage>
</organism>
<dbReference type="Proteomes" id="UP001336020">
    <property type="component" value="Unassembled WGS sequence"/>
</dbReference>
<evidence type="ECO:0008006" key="4">
    <source>
        <dbReference type="Google" id="ProtNLM"/>
    </source>
</evidence>
<gene>
    <name evidence="2" type="ORF">Q7514_26280</name>
</gene>
<evidence type="ECO:0000313" key="2">
    <source>
        <dbReference type="EMBL" id="MEE2061037.1"/>
    </source>
</evidence>
<accession>A0ABU7LHJ1</accession>
<dbReference type="RefSeq" id="WP_330136202.1">
    <property type="nucleotide sequence ID" value="NZ_JAUTXY010000015.1"/>
</dbReference>
<comment type="caution">
    <text evidence="2">The sequence shown here is derived from an EMBL/GenBank/DDBJ whole genome shotgun (WGS) entry which is preliminary data.</text>
</comment>
<proteinExistence type="predicted"/>
<keyword evidence="1" id="KW-1133">Transmembrane helix</keyword>
<reference evidence="2 3" key="1">
    <citation type="submission" date="2023-07" db="EMBL/GenBank/DDBJ databases">
        <authorList>
            <person name="Girao M."/>
            <person name="Carvalho M.F."/>
        </authorList>
    </citation>
    <scope>NUCLEOTIDE SEQUENCE [LARGE SCALE GENOMIC DNA]</scope>
    <source>
        <strain evidence="2 3">YIM65754</strain>
    </source>
</reference>
<keyword evidence="1" id="KW-0812">Transmembrane</keyword>
<feature type="transmembrane region" description="Helical" evidence="1">
    <location>
        <begin position="41"/>
        <end position="59"/>
    </location>
</feature>
<feature type="transmembrane region" description="Helical" evidence="1">
    <location>
        <begin position="7"/>
        <end position="29"/>
    </location>
</feature>
<evidence type="ECO:0000256" key="1">
    <source>
        <dbReference type="SAM" id="Phobius"/>
    </source>
</evidence>
<name>A0ABU7LHJ1_9NOCA</name>
<protein>
    <recommendedName>
        <fullName evidence="4">NfeD-like C-terminal domain-containing protein</fullName>
    </recommendedName>
</protein>
<sequence length="148" mass="16488">MKHKRILRTVAFITTGYLILLSLWLNLFYPDSAEGTEGFQVMFLVCLYGAMLGLGMLIADRTTREDRKIERDGLEGWATIRAATPLGRVIGDVQRTELDLDLMVPGSEPYSGKVVFEAGRSDLSRLVAGQVVSVLVDPDDRTRILIFP</sequence>
<keyword evidence="1" id="KW-0472">Membrane</keyword>
<dbReference type="EMBL" id="JAUTXY010000015">
    <property type="protein sequence ID" value="MEE2061037.1"/>
    <property type="molecule type" value="Genomic_DNA"/>
</dbReference>
<keyword evidence="3" id="KW-1185">Reference proteome</keyword>